<dbReference type="Gene3D" id="1.10.287.130">
    <property type="match status" value="1"/>
</dbReference>
<dbReference type="SMART" id="SM00065">
    <property type="entry name" value="GAF"/>
    <property type="match status" value="1"/>
</dbReference>
<keyword evidence="8" id="KW-0067">ATP-binding</keyword>
<dbReference type="InterPro" id="IPR000700">
    <property type="entry name" value="PAS-assoc_C"/>
</dbReference>
<feature type="domain" description="PAC" evidence="14">
    <location>
        <begin position="678"/>
        <end position="730"/>
    </location>
</feature>
<keyword evidence="3" id="KW-0597">Phosphoprotein</keyword>
<evidence type="ECO:0000256" key="4">
    <source>
        <dbReference type="ARBA" id="ARBA00022679"/>
    </source>
</evidence>
<dbReference type="EC" id="2.7.13.3" evidence="2"/>
<evidence type="ECO:0000313" key="16">
    <source>
        <dbReference type="Proteomes" id="UP000324797"/>
    </source>
</evidence>
<feature type="domain" description="Histidine kinase" evidence="12">
    <location>
        <begin position="764"/>
        <end position="979"/>
    </location>
</feature>
<dbReference type="InterPro" id="IPR036890">
    <property type="entry name" value="HATPase_C_sf"/>
</dbReference>
<dbReference type="SUPFAM" id="SSF55785">
    <property type="entry name" value="PYP-like sensor domain (PAS domain)"/>
    <property type="match status" value="4"/>
</dbReference>
<dbReference type="InterPro" id="IPR005467">
    <property type="entry name" value="His_kinase_dom"/>
</dbReference>
<feature type="domain" description="PAC" evidence="14">
    <location>
        <begin position="551"/>
        <end position="603"/>
    </location>
</feature>
<dbReference type="InterPro" id="IPR052162">
    <property type="entry name" value="Sensor_kinase/Photoreceptor"/>
</dbReference>
<dbReference type="InterPro" id="IPR000014">
    <property type="entry name" value="PAS"/>
</dbReference>
<proteinExistence type="predicted"/>
<dbReference type="SUPFAM" id="SSF55874">
    <property type="entry name" value="ATPase domain of HSP90 chaperone/DNA topoisomerase II/histidine kinase"/>
    <property type="match status" value="1"/>
</dbReference>
<dbReference type="InterPro" id="IPR035965">
    <property type="entry name" value="PAS-like_dom_sf"/>
</dbReference>
<evidence type="ECO:0000256" key="6">
    <source>
        <dbReference type="ARBA" id="ARBA00022741"/>
    </source>
</evidence>
<dbReference type="PROSITE" id="PS50113">
    <property type="entry name" value="PAC"/>
    <property type="match status" value="3"/>
</dbReference>
<evidence type="ECO:0000313" key="15">
    <source>
        <dbReference type="EMBL" id="TYO66241.1"/>
    </source>
</evidence>
<organism evidence="15 16">
    <name type="scientific">Bradyrhizobium hipponense</name>
    <dbReference type="NCBI Taxonomy" id="2605638"/>
    <lineage>
        <taxon>Bacteria</taxon>
        <taxon>Pseudomonadati</taxon>
        <taxon>Pseudomonadota</taxon>
        <taxon>Alphaproteobacteria</taxon>
        <taxon>Hyphomicrobiales</taxon>
        <taxon>Nitrobacteraceae</taxon>
        <taxon>Bradyrhizobium</taxon>
    </lineage>
</organism>
<keyword evidence="6" id="KW-0547">Nucleotide-binding</keyword>
<dbReference type="SMART" id="SM00387">
    <property type="entry name" value="HATPase_c"/>
    <property type="match status" value="1"/>
</dbReference>
<evidence type="ECO:0000259" key="13">
    <source>
        <dbReference type="PROSITE" id="PS50112"/>
    </source>
</evidence>
<dbReference type="FunFam" id="3.30.565.10:FF:000042">
    <property type="entry name" value="Two-component sensor histidine kinase KdpD"/>
    <property type="match status" value="1"/>
</dbReference>
<dbReference type="GO" id="GO:0005524">
    <property type="term" value="F:ATP binding"/>
    <property type="evidence" value="ECO:0007669"/>
    <property type="project" value="UniProtKB-KW"/>
</dbReference>
<gene>
    <name evidence="15" type="ORF">FXV83_11940</name>
</gene>
<evidence type="ECO:0000259" key="14">
    <source>
        <dbReference type="PROSITE" id="PS50113"/>
    </source>
</evidence>
<evidence type="ECO:0000256" key="5">
    <source>
        <dbReference type="ARBA" id="ARBA00022737"/>
    </source>
</evidence>
<dbReference type="InterPro" id="IPR004358">
    <property type="entry name" value="Sig_transdc_His_kin-like_C"/>
</dbReference>
<reference evidence="15 16" key="1">
    <citation type="submission" date="2019-08" db="EMBL/GenBank/DDBJ databases">
        <title>Bradyrhizobium hipponensis sp. nov., a rhizobium isolated from a Lupinus angustifolius root nodule in Tunisia.</title>
        <authorList>
            <person name="Off K."/>
            <person name="Rejili M."/>
            <person name="Mars M."/>
            <person name="Brachmann A."/>
            <person name="Marin M."/>
        </authorList>
    </citation>
    <scope>NUCLEOTIDE SEQUENCE [LARGE SCALE GENOMIC DNA]</scope>
    <source>
        <strain evidence="16">aSej3</strain>
    </source>
</reference>
<evidence type="ECO:0000256" key="1">
    <source>
        <dbReference type="ARBA" id="ARBA00000085"/>
    </source>
</evidence>
<dbReference type="Gene3D" id="3.30.565.10">
    <property type="entry name" value="Histidine kinase-like ATPase, C-terminal domain"/>
    <property type="match status" value="1"/>
</dbReference>
<dbReference type="Gene3D" id="2.10.70.100">
    <property type="match status" value="1"/>
</dbReference>
<feature type="coiled-coil region" evidence="10">
    <location>
        <begin position="721"/>
        <end position="755"/>
    </location>
</feature>
<evidence type="ECO:0000256" key="7">
    <source>
        <dbReference type="ARBA" id="ARBA00022777"/>
    </source>
</evidence>
<evidence type="ECO:0000259" key="12">
    <source>
        <dbReference type="PROSITE" id="PS50109"/>
    </source>
</evidence>
<dbReference type="InterPro" id="IPR003018">
    <property type="entry name" value="GAF"/>
</dbReference>
<feature type="domain" description="PAS" evidence="13">
    <location>
        <begin position="627"/>
        <end position="675"/>
    </location>
</feature>
<keyword evidence="4" id="KW-0808">Transferase</keyword>
<dbReference type="InterPro" id="IPR003661">
    <property type="entry name" value="HisK_dim/P_dom"/>
</dbReference>
<protein>
    <recommendedName>
        <fullName evidence="2">histidine kinase</fullName>
        <ecNumber evidence="2">2.7.13.3</ecNumber>
    </recommendedName>
</protein>
<evidence type="ECO:0000256" key="11">
    <source>
        <dbReference type="SAM" id="MobiDB-lite"/>
    </source>
</evidence>
<dbReference type="PROSITE" id="PS50109">
    <property type="entry name" value="HIS_KIN"/>
    <property type="match status" value="1"/>
</dbReference>
<feature type="domain" description="PAS" evidence="13">
    <location>
        <begin position="353"/>
        <end position="425"/>
    </location>
</feature>
<dbReference type="Proteomes" id="UP000324797">
    <property type="component" value="Unassembled WGS sequence"/>
</dbReference>
<evidence type="ECO:0000256" key="8">
    <source>
        <dbReference type="ARBA" id="ARBA00022840"/>
    </source>
</evidence>
<evidence type="ECO:0000256" key="9">
    <source>
        <dbReference type="ARBA" id="ARBA00023012"/>
    </source>
</evidence>
<dbReference type="InterPro" id="IPR001610">
    <property type="entry name" value="PAC"/>
</dbReference>
<dbReference type="Pfam" id="PF13426">
    <property type="entry name" value="PAS_9"/>
    <property type="match status" value="2"/>
</dbReference>
<keyword evidence="7" id="KW-0418">Kinase</keyword>
<comment type="caution">
    <text evidence="15">The sequence shown here is derived from an EMBL/GenBank/DDBJ whole genome shotgun (WGS) entry which is preliminary data.</text>
</comment>
<accession>A0A5S4YPB9</accession>
<dbReference type="GO" id="GO:0042802">
    <property type="term" value="F:identical protein binding"/>
    <property type="evidence" value="ECO:0007669"/>
    <property type="project" value="UniProtKB-ARBA"/>
</dbReference>
<dbReference type="SMART" id="SM00091">
    <property type="entry name" value="PAS"/>
    <property type="match status" value="4"/>
</dbReference>
<dbReference type="SUPFAM" id="SSF47384">
    <property type="entry name" value="Homodimeric domain of signal transducing histidine kinase"/>
    <property type="match status" value="1"/>
</dbReference>
<dbReference type="FunFam" id="3.30.450.20:FF:000099">
    <property type="entry name" value="Sensory box sensor histidine kinase"/>
    <property type="match status" value="1"/>
</dbReference>
<evidence type="ECO:0000256" key="3">
    <source>
        <dbReference type="ARBA" id="ARBA00022553"/>
    </source>
</evidence>
<feature type="region of interest" description="Disordered" evidence="11">
    <location>
        <begin position="156"/>
        <end position="175"/>
    </location>
</feature>
<keyword evidence="16" id="KW-1185">Reference proteome</keyword>
<evidence type="ECO:0000256" key="2">
    <source>
        <dbReference type="ARBA" id="ARBA00012438"/>
    </source>
</evidence>
<dbReference type="PANTHER" id="PTHR43304:SF1">
    <property type="entry name" value="PAC DOMAIN-CONTAINING PROTEIN"/>
    <property type="match status" value="1"/>
</dbReference>
<feature type="domain" description="PAC" evidence="14">
    <location>
        <begin position="428"/>
        <end position="477"/>
    </location>
</feature>
<sequence>MEMTLSRSIAKSRTRGRKLHLTEAKARVGRARKTRADLEQELKVSRREIADARERLAEAKMQQRATSEMLRLISNSPIQSVLDTVAENAARLCDANNVEIFRLEDNLLRLAASYGEIPVVIHAYQGVPVNRDTVTGRAACDRRTIHVHDLAAEEGEYPVGSSNAKREGHHTTLGTPLLREGTPVGIILVRRMEVRPFSDQQIALLETFADQAAIAIENARLFNDLQEREARIRRLVDSNIIGIFIGDSRGRIIEANDAFLGMLGYDHDDVTSGRMRWTKLTPTEWVLADEDALAQLSLTGTCRPYEKEYCRKDGSRVPVLVGGAFFERKADEGVVFVIDMSDRKRAEGALREREAKIRRLVDSNIIGIFTTGLEGRVLEANDAFLRLVGHDRDDLLSGRVRWTDLTPPEWHEHDERALRELYSNTVAQPYEKEFFRKDGSRVPVLIGGALFEEGGDEGVAFVLDLTERKRAEQALRESEYRHRQIIDTVPSLLWSAGPDGEPTYVNQRILDYTGTQQEDFKHRGWEAFLHPDDLPETAQDFYRAVQTGTSHEAVHRVRRSDGEYRWHHTRAEPLRDQLGRIVQWHGVSVDIDERKKAEERLRRSETYLAEAQRLSHSGVAAYNVTAILYGSEETYRIWGFDPAQGVPTREAIFQRVHPDDRGALYGEVERAVSEKRDYKAAYRIVLPDGTTKHIEVIGRPAFAASGELVEIVTTQIDVTERKRAEEALRTVEAEARESERRYREAQLELAHANRVATTGQLTASITHEVNQPITAAVTYALAARRFLSAEPPNLRELDDVLSLIVREGNRAGEVVGRIRALIKKAPARKDAVAINDAILEIIALTRAEAANNSVAVRTQLAEGLPPVQGDRVQLQQVLLNLIINAIEAMRDVGEEERELLISTRNEPDSVSVEVRDSGPGFAPETLDRVFEAFYTTKPSGLGLGLSICRSIIEAHNGRLWASHNVPRGAVFRFIAPAHPAASS</sequence>
<dbReference type="SMART" id="SM00086">
    <property type="entry name" value="PAC"/>
    <property type="match status" value="4"/>
</dbReference>
<dbReference type="InterPro" id="IPR013655">
    <property type="entry name" value="PAS_fold_3"/>
</dbReference>
<comment type="catalytic activity">
    <reaction evidence="1">
        <text>ATP + protein L-histidine = ADP + protein N-phospho-L-histidine.</text>
        <dbReference type="EC" id="2.7.13.3"/>
    </reaction>
</comment>
<dbReference type="Gene3D" id="3.30.450.20">
    <property type="entry name" value="PAS domain"/>
    <property type="match status" value="4"/>
</dbReference>
<dbReference type="PRINTS" id="PR00344">
    <property type="entry name" value="BCTRLSENSOR"/>
</dbReference>
<evidence type="ECO:0000256" key="10">
    <source>
        <dbReference type="SAM" id="Coils"/>
    </source>
</evidence>
<dbReference type="Pfam" id="PF13185">
    <property type="entry name" value="GAF_2"/>
    <property type="match status" value="1"/>
</dbReference>
<dbReference type="CDD" id="cd00130">
    <property type="entry name" value="PAS"/>
    <property type="match status" value="4"/>
</dbReference>
<dbReference type="InterPro" id="IPR029016">
    <property type="entry name" value="GAF-like_dom_sf"/>
</dbReference>
<dbReference type="Pfam" id="PF08447">
    <property type="entry name" value="PAS_3"/>
    <property type="match status" value="2"/>
</dbReference>
<dbReference type="Pfam" id="PF02518">
    <property type="entry name" value="HATPase_c"/>
    <property type="match status" value="1"/>
</dbReference>
<dbReference type="GO" id="GO:0000155">
    <property type="term" value="F:phosphorelay sensor kinase activity"/>
    <property type="evidence" value="ECO:0007669"/>
    <property type="project" value="InterPro"/>
</dbReference>
<keyword evidence="9" id="KW-0902">Two-component regulatory system</keyword>
<name>A0A5S4YPB9_9BRAD</name>
<dbReference type="EMBL" id="VSTH01000038">
    <property type="protein sequence ID" value="TYO66241.1"/>
    <property type="molecule type" value="Genomic_DNA"/>
</dbReference>
<feature type="domain" description="PAS" evidence="13">
    <location>
        <begin position="228"/>
        <end position="270"/>
    </location>
</feature>
<dbReference type="Gene3D" id="3.30.450.40">
    <property type="match status" value="1"/>
</dbReference>
<feature type="coiled-coil region" evidence="10">
    <location>
        <begin position="21"/>
        <end position="62"/>
    </location>
</feature>
<feature type="domain" description="PAS" evidence="13">
    <location>
        <begin position="478"/>
        <end position="548"/>
    </location>
</feature>
<dbReference type="CDD" id="cd00082">
    <property type="entry name" value="HisKA"/>
    <property type="match status" value="1"/>
</dbReference>
<dbReference type="PROSITE" id="PS50112">
    <property type="entry name" value="PAS"/>
    <property type="match status" value="4"/>
</dbReference>
<dbReference type="AlphaFoldDB" id="A0A5S4YPB9"/>
<dbReference type="NCBIfam" id="TIGR00229">
    <property type="entry name" value="sensory_box"/>
    <property type="match status" value="4"/>
</dbReference>
<keyword evidence="5" id="KW-0677">Repeat</keyword>
<dbReference type="InterPro" id="IPR003594">
    <property type="entry name" value="HATPase_dom"/>
</dbReference>
<dbReference type="SUPFAM" id="SSF55781">
    <property type="entry name" value="GAF domain-like"/>
    <property type="match status" value="1"/>
</dbReference>
<dbReference type="PANTHER" id="PTHR43304">
    <property type="entry name" value="PHYTOCHROME-LIKE PROTEIN CPH1"/>
    <property type="match status" value="1"/>
</dbReference>
<dbReference type="InterPro" id="IPR036097">
    <property type="entry name" value="HisK_dim/P_sf"/>
</dbReference>
<keyword evidence="10" id="KW-0175">Coiled coil</keyword>